<proteinExistence type="inferred from homology"/>
<gene>
    <name evidence="3" type="ORF">L202_05378</name>
</gene>
<dbReference type="GO" id="GO:0046982">
    <property type="term" value="F:protein heterodimerization activity"/>
    <property type="evidence" value="ECO:0007669"/>
    <property type="project" value="InterPro"/>
</dbReference>
<evidence type="ECO:0000313" key="3">
    <source>
        <dbReference type="EMBL" id="ODN76768.1"/>
    </source>
</evidence>
<dbReference type="PANTHER" id="PTHR12773:SF0">
    <property type="entry name" value="MULTIFUNCTIONAL METHYLTRANSFERASE SUBUNIT TRM112-LIKE PROTEIN"/>
    <property type="match status" value="1"/>
</dbReference>
<evidence type="ECO:0000313" key="4">
    <source>
        <dbReference type="Proteomes" id="UP000094065"/>
    </source>
</evidence>
<organism evidence="3 4">
    <name type="scientific">Cryptococcus amylolentus CBS 6039</name>
    <dbReference type="NCBI Taxonomy" id="1295533"/>
    <lineage>
        <taxon>Eukaryota</taxon>
        <taxon>Fungi</taxon>
        <taxon>Dikarya</taxon>
        <taxon>Basidiomycota</taxon>
        <taxon>Agaricomycotina</taxon>
        <taxon>Tremellomycetes</taxon>
        <taxon>Tremellales</taxon>
        <taxon>Cryptococcaceae</taxon>
        <taxon>Cryptococcus</taxon>
    </lineage>
</organism>
<protein>
    <recommendedName>
        <fullName evidence="5">Multifunctional methyltransferase subunit TRM112</fullName>
    </recommendedName>
</protein>
<comment type="similarity">
    <text evidence="1">Belongs to the TRM112 family.</text>
</comment>
<dbReference type="RefSeq" id="XP_018992142.1">
    <property type="nucleotide sequence ID" value="XM_019139651.1"/>
</dbReference>
<comment type="caution">
    <text evidence="3">The sequence shown here is derived from an EMBL/GenBank/DDBJ whole genome shotgun (WGS) entry which is preliminary data.</text>
</comment>
<dbReference type="Pfam" id="PF03966">
    <property type="entry name" value="Trm112p"/>
    <property type="match status" value="1"/>
</dbReference>
<name>A0A1E3HKA2_9TREE</name>
<dbReference type="OrthoDB" id="2187549at2759"/>
<evidence type="ECO:0000256" key="1">
    <source>
        <dbReference type="ARBA" id="ARBA00007980"/>
    </source>
</evidence>
<dbReference type="FunFam" id="2.20.25.10:FF:000018">
    <property type="entry name" value="Multifunctional methyltransferase subunit TRM112-like B"/>
    <property type="match status" value="1"/>
</dbReference>
<dbReference type="PANTHER" id="PTHR12773">
    <property type="entry name" value="UPF0315 PROTEIN-RELATED"/>
    <property type="match status" value="1"/>
</dbReference>
<dbReference type="AlphaFoldDB" id="A0A1E3HKA2"/>
<dbReference type="GeneID" id="30156687"/>
<dbReference type="GO" id="GO:0030488">
    <property type="term" value="P:tRNA methylation"/>
    <property type="evidence" value="ECO:0007669"/>
    <property type="project" value="TreeGrafter"/>
</dbReference>
<dbReference type="Proteomes" id="UP000094065">
    <property type="component" value="Unassembled WGS sequence"/>
</dbReference>
<reference evidence="3 4" key="1">
    <citation type="submission" date="2016-06" db="EMBL/GenBank/DDBJ databases">
        <title>Evolution of pathogenesis and genome organization in the Tremellales.</title>
        <authorList>
            <person name="Cuomo C."/>
            <person name="Litvintseva A."/>
            <person name="Heitman J."/>
            <person name="Chen Y."/>
            <person name="Sun S."/>
            <person name="Springer D."/>
            <person name="Dromer F."/>
            <person name="Young S."/>
            <person name="Zeng Q."/>
            <person name="Chapman S."/>
            <person name="Gujja S."/>
            <person name="Saif S."/>
            <person name="Birren B."/>
        </authorList>
    </citation>
    <scope>NUCLEOTIDE SEQUENCE [LARGE SCALE GENOMIC DNA]</scope>
    <source>
        <strain evidence="3 4">CBS 6039</strain>
    </source>
</reference>
<dbReference type="InterPro" id="IPR039127">
    <property type="entry name" value="Trm112"/>
</dbReference>
<dbReference type="InterPro" id="IPR005651">
    <property type="entry name" value="Trm112-like"/>
</dbReference>
<dbReference type="EMBL" id="AWGJ01000008">
    <property type="protein sequence ID" value="ODN76768.1"/>
    <property type="molecule type" value="Genomic_DNA"/>
</dbReference>
<dbReference type="CDD" id="cd21089">
    <property type="entry name" value="Trm112-like"/>
    <property type="match status" value="1"/>
</dbReference>
<evidence type="ECO:0000256" key="2">
    <source>
        <dbReference type="ARBA" id="ARBA00065633"/>
    </source>
</evidence>
<dbReference type="STRING" id="1295533.A0A1E3HKA2"/>
<evidence type="ECO:0008006" key="5">
    <source>
        <dbReference type="Google" id="ProtNLM"/>
    </source>
</evidence>
<dbReference type="Gene3D" id="2.20.25.10">
    <property type="match status" value="1"/>
</dbReference>
<dbReference type="SUPFAM" id="SSF158997">
    <property type="entry name" value="Trm112p-like"/>
    <property type="match status" value="1"/>
</dbReference>
<sequence>MVRLITHNMLQCHVKNCTKDNFPLVFSDVETVIREANFNPDFIQRFLPKLDWRALVDTARSLGDNSLPEQMPEDFSEEQLQALHYVLFELNVEEGNMTCRGCGHVYPISNGIPNMLLAEHEVGR</sequence>
<accession>A0A1E3HKA2</accession>
<comment type="subunit">
    <text evidence="2">Interacts with TRM9.</text>
</comment>
<dbReference type="GO" id="GO:0070476">
    <property type="term" value="P:rRNA (guanine-N7)-methylation"/>
    <property type="evidence" value="ECO:0007669"/>
    <property type="project" value="TreeGrafter"/>
</dbReference>
<keyword evidence="4" id="KW-1185">Reference proteome</keyword>